<proteinExistence type="predicted"/>
<evidence type="ECO:0000313" key="1">
    <source>
        <dbReference type="EMBL" id="OJJ69951.1"/>
    </source>
</evidence>
<protein>
    <submittedName>
        <fullName evidence="1">Uncharacterized protein</fullName>
    </submittedName>
</protein>
<keyword evidence="2" id="KW-1185">Reference proteome</keyword>
<name>A0A1L9UE64_ASPBC</name>
<dbReference type="Proteomes" id="UP000184499">
    <property type="component" value="Unassembled WGS sequence"/>
</dbReference>
<dbReference type="GeneID" id="93580977"/>
<dbReference type="VEuPathDB" id="FungiDB:ASPBRDRAFT_647108"/>
<dbReference type="AlphaFoldDB" id="A0A1L9UE64"/>
<organism evidence="1 2">
    <name type="scientific">Aspergillus brasiliensis (strain CBS 101740 / IMI 381727 / IBT 21946)</name>
    <dbReference type="NCBI Taxonomy" id="767769"/>
    <lineage>
        <taxon>Eukaryota</taxon>
        <taxon>Fungi</taxon>
        <taxon>Dikarya</taxon>
        <taxon>Ascomycota</taxon>
        <taxon>Pezizomycotina</taxon>
        <taxon>Eurotiomycetes</taxon>
        <taxon>Eurotiomycetidae</taxon>
        <taxon>Eurotiales</taxon>
        <taxon>Aspergillaceae</taxon>
        <taxon>Aspergillus</taxon>
        <taxon>Aspergillus subgen. Circumdati</taxon>
    </lineage>
</organism>
<reference evidence="2" key="1">
    <citation type="journal article" date="2017" name="Genome Biol.">
        <title>Comparative genomics reveals high biological diversity and specific adaptations in the industrially and medically important fungal genus Aspergillus.</title>
        <authorList>
            <person name="de Vries R.P."/>
            <person name="Riley R."/>
            <person name="Wiebenga A."/>
            <person name="Aguilar-Osorio G."/>
            <person name="Amillis S."/>
            <person name="Uchima C.A."/>
            <person name="Anderluh G."/>
            <person name="Asadollahi M."/>
            <person name="Askin M."/>
            <person name="Barry K."/>
            <person name="Battaglia E."/>
            <person name="Bayram O."/>
            <person name="Benocci T."/>
            <person name="Braus-Stromeyer S.A."/>
            <person name="Caldana C."/>
            <person name="Canovas D."/>
            <person name="Cerqueira G.C."/>
            <person name="Chen F."/>
            <person name="Chen W."/>
            <person name="Choi C."/>
            <person name="Clum A."/>
            <person name="Dos Santos R.A."/>
            <person name="Damasio A.R."/>
            <person name="Diallinas G."/>
            <person name="Emri T."/>
            <person name="Fekete E."/>
            <person name="Flipphi M."/>
            <person name="Freyberg S."/>
            <person name="Gallo A."/>
            <person name="Gournas C."/>
            <person name="Habgood R."/>
            <person name="Hainaut M."/>
            <person name="Harispe M.L."/>
            <person name="Henrissat B."/>
            <person name="Hilden K.S."/>
            <person name="Hope R."/>
            <person name="Hossain A."/>
            <person name="Karabika E."/>
            <person name="Karaffa L."/>
            <person name="Karanyi Z."/>
            <person name="Krasevec N."/>
            <person name="Kuo A."/>
            <person name="Kusch H."/>
            <person name="LaButti K."/>
            <person name="Lagendijk E.L."/>
            <person name="Lapidus A."/>
            <person name="Levasseur A."/>
            <person name="Lindquist E."/>
            <person name="Lipzen A."/>
            <person name="Logrieco A.F."/>
            <person name="MacCabe A."/>
            <person name="Maekelae M.R."/>
            <person name="Malavazi I."/>
            <person name="Melin P."/>
            <person name="Meyer V."/>
            <person name="Mielnichuk N."/>
            <person name="Miskei M."/>
            <person name="Molnar A.P."/>
            <person name="Mule G."/>
            <person name="Ngan C.Y."/>
            <person name="Orejas M."/>
            <person name="Orosz E."/>
            <person name="Ouedraogo J.P."/>
            <person name="Overkamp K.M."/>
            <person name="Park H.-S."/>
            <person name="Perrone G."/>
            <person name="Piumi F."/>
            <person name="Punt P.J."/>
            <person name="Ram A.F."/>
            <person name="Ramon A."/>
            <person name="Rauscher S."/>
            <person name="Record E."/>
            <person name="Riano-Pachon D.M."/>
            <person name="Robert V."/>
            <person name="Roehrig J."/>
            <person name="Ruller R."/>
            <person name="Salamov A."/>
            <person name="Salih N.S."/>
            <person name="Samson R.A."/>
            <person name="Sandor E."/>
            <person name="Sanguinetti M."/>
            <person name="Schuetze T."/>
            <person name="Sepcic K."/>
            <person name="Shelest E."/>
            <person name="Sherlock G."/>
            <person name="Sophianopoulou V."/>
            <person name="Squina F.M."/>
            <person name="Sun H."/>
            <person name="Susca A."/>
            <person name="Todd R.B."/>
            <person name="Tsang A."/>
            <person name="Unkles S.E."/>
            <person name="van de Wiele N."/>
            <person name="van Rossen-Uffink D."/>
            <person name="Oliveira J.V."/>
            <person name="Vesth T.C."/>
            <person name="Visser J."/>
            <person name="Yu J.-H."/>
            <person name="Zhou M."/>
            <person name="Andersen M.R."/>
            <person name="Archer D.B."/>
            <person name="Baker S.E."/>
            <person name="Benoit I."/>
            <person name="Brakhage A.A."/>
            <person name="Braus G.H."/>
            <person name="Fischer R."/>
            <person name="Frisvad J.C."/>
            <person name="Goldman G.H."/>
            <person name="Houbraken J."/>
            <person name="Oakley B."/>
            <person name="Pocsi I."/>
            <person name="Scazzocchio C."/>
            <person name="Seiboth B."/>
            <person name="vanKuyk P.A."/>
            <person name="Wortman J."/>
            <person name="Dyer P.S."/>
            <person name="Grigoriev I.V."/>
        </authorList>
    </citation>
    <scope>NUCLEOTIDE SEQUENCE [LARGE SCALE GENOMIC DNA]</scope>
    <source>
        <strain evidence="2">CBS 101740 / IMI 381727 / IBT 21946</strain>
    </source>
</reference>
<accession>A0A1L9UE64</accession>
<evidence type="ECO:0000313" key="2">
    <source>
        <dbReference type="Proteomes" id="UP000184499"/>
    </source>
</evidence>
<gene>
    <name evidence="1" type="ORF">ASPBRDRAFT_647108</name>
</gene>
<dbReference type="EMBL" id="KV878687">
    <property type="protein sequence ID" value="OJJ69951.1"/>
    <property type="molecule type" value="Genomic_DNA"/>
</dbReference>
<dbReference type="OrthoDB" id="4420216at2759"/>
<dbReference type="RefSeq" id="XP_067477200.1">
    <property type="nucleotide sequence ID" value="XM_067628489.1"/>
</dbReference>
<sequence length="137" mass="15517">MHYRLFPISTPVQSGRGCCDGLTQDRPCYRPNATLRPGQLPESSVLCHRDLEISEVRTLLTYVGVVPWFLVPPAVVPHRHWVPFSSNLHVAAHGGQTSKASSMMMTHDDWTPQVGPRKYHFLEPLRPKLTSHHRTMA</sequence>